<evidence type="ECO:0000256" key="1">
    <source>
        <dbReference type="SAM" id="SignalP"/>
    </source>
</evidence>
<comment type="caution">
    <text evidence="2">The sequence shown here is derived from an EMBL/GenBank/DDBJ whole genome shotgun (WGS) entry which is preliminary data.</text>
</comment>
<keyword evidence="1" id="KW-0732">Signal</keyword>
<feature type="signal peptide" evidence="1">
    <location>
        <begin position="1"/>
        <end position="27"/>
    </location>
</feature>
<name>A0A4Q7L4U1_9PSEU</name>
<dbReference type="Proteomes" id="UP000294257">
    <property type="component" value="Unassembled WGS sequence"/>
</dbReference>
<organism evidence="2 3">
    <name type="scientific">Herbihabitans rhizosphaerae</name>
    <dbReference type="NCBI Taxonomy" id="1872711"/>
    <lineage>
        <taxon>Bacteria</taxon>
        <taxon>Bacillati</taxon>
        <taxon>Actinomycetota</taxon>
        <taxon>Actinomycetes</taxon>
        <taxon>Pseudonocardiales</taxon>
        <taxon>Pseudonocardiaceae</taxon>
        <taxon>Herbihabitans</taxon>
    </lineage>
</organism>
<dbReference type="Pfam" id="PF03995">
    <property type="entry name" value="Inhibitor_I36"/>
    <property type="match status" value="1"/>
</dbReference>
<gene>
    <name evidence="2" type="ORF">EV193_101129</name>
</gene>
<dbReference type="EMBL" id="SGWQ01000001">
    <property type="protein sequence ID" value="RZS44254.1"/>
    <property type="molecule type" value="Genomic_DNA"/>
</dbReference>
<evidence type="ECO:0000313" key="3">
    <source>
        <dbReference type="Proteomes" id="UP000294257"/>
    </source>
</evidence>
<dbReference type="AlphaFoldDB" id="A0A4Q7L4U1"/>
<protein>
    <submittedName>
        <fullName evidence="2">Peptidase inhibitor family I36</fullName>
    </submittedName>
</protein>
<sequence>MRNSVRVAAVVAAMAAGTIGVGATAQAGTIAAPPAPADPTVYGCDRGLFCLWPGEQYRGPIHTIDPNIATAGECVPLPEGVDARSFVNRTEKHITVYQARNCDTEEDFSTYPGGGTFVPQAPFTVRGVQVWS</sequence>
<keyword evidence="3" id="KW-1185">Reference proteome</keyword>
<evidence type="ECO:0000313" key="2">
    <source>
        <dbReference type="EMBL" id="RZS44254.1"/>
    </source>
</evidence>
<accession>A0A4Q7L4U1</accession>
<proteinExistence type="predicted"/>
<dbReference type="RefSeq" id="WP_165401160.1">
    <property type="nucleotide sequence ID" value="NZ_SGWQ01000001.1"/>
</dbReference>
<feature type="chain" id="PRO_5020782710" evidence="1">
    <location>
        <begin position="28"/>
        <end position="132"/>
    </location>
</feature>
<reference evidence="2 3" key="1">
    <citation type="submission" date="2019-02" db="EMBL/GenBank/DDBJ databases">
        <title>Genomic Encyclopedia of Type Strains, Phase IV (KMG-IV): sequencing the most valuable type-strain genomes for metagenomic binning, comparative biology and taxonomic classification.</title>
        <authorList>
            <person name="Goeker M."/>
        </authorList>
    </citation>
    <scope>NUCLEOTIDE SEQUENCE [LARGE SCALE GENOMIC DNA]</scope>
    <source>
        <strain evidence="2 3">DSM 101727</strain>
    </source>
</reference>